<dbReference type="InParanoid" id="A0A7F5QVD6"/>
<evidence type="ECO:0000313" key="3">
    <source>
        <dbReference type="RefSeq" id="XP_025829021.1"/>
    </source>
</evidence>
<evidence type="ECO:0000256" key="1">
    <source>
        <dbReference type="PROSITE-ProRule" id="PRU00708"/>
    </source>
</evidence>
<dbReference type="InterPro" id="IPR011990">
    <property type="entry name" value="TPR-like_helical_dom_sf"/>
</dbReference>
<gene>
    <name evidence="3" type="primary">LOC112904054</name>
</gene>
<dbReference type="FunCoup" id="A0A7F5QVD6">
    <property type="interactions" value="179"/>
</dbReference>
<dbReference type="GO" id="GO:0003730">
    <property type="term" value="F:mRNA 3'-UTR binding"/>
    <property type="evidence" value="ECO:0007669"/>
    <property type="project" value="TreeGrafter"/>
</dbReference>
<dbReference type="Proteomes" id="UP000192223">
    <property type="component" value="Unplaced"/>
</dbReference>
<dbReference type="GO" id="GO:0005739">
    <property type="term" value="C:mitochondrion"/>
    <property type="evidence" value="ECO:0007669"/>
    <property type="project" value="TreeGrafter"/>
</dbReference>
<dbReference type="PANTHER" id="PTHR46669">
    <property type="entry name" value="LEUCINE-RICH PPR MOTIF-CONTAINING PROTEIN, MITOCHONDRIAL"/>
    <property type="match status" value="1"/>
</dbReference>
<dbReference type="PANTHER" id="PTHR46669:SF1">
    <property type="entry name" value="LEUCINE-RICH PPR MOTIF-CONTAINING PROTEIN, MITOCHONDRIAL"/>
    <property type="match status" value="1"/>
</dbReference>
<dbReference type="InterPro" id="IPR033490">
    <property type="entry name" value="LRP130"/>
</dbReference>
<proteinExistence type="predicted"/>
<feature type="repeat" description="PPR" evidence="1">
    <location>
        <begin position="222"/>
        <end position="256"/>
    </location>
</feature>
<dbReference type="GeneID" id="112904054"/>
<sequence>MIKMFSLFIRARCLKPMAVRIMYNCSCVSRKISGSNKISAPTVKFKGKLIRNNDFIIISCRNFSVNESIERETPSASKENIKLVNLVTNLHRSINKHGRVFLDQIYEVLNSNLAHLSEEDADLLLQCCGHLLPDQIPEVRAALCDHVKENLTKTGVPFNYHLYISVCTENQHLIQYENLLGEVDKADVKLYKLILENVCTAGDTFKAINVLEEMKKQNMPADEDTFNSLVLAHAINGGLNDANTVLETMRNIDIFPSVSTYVALLTGLAKRASEKQFEAVVELLPPNSLTEKMFLQIVQELSQNDNQDWMRHLFVKRDFTDFSKQSLKYLDNLCIHLIYLEKPLTAITIYSKLVQQQPDILQGNYGMFLLREMVKKGCSSKDILESAKILKELNLNSMAYVKVTETALRRNYHVIAWDLVKNMSPLRPHYFWPLLKSAAKENGEVGVCEAIGKMMNLGVKPDEETWELYILPHCDFSNPLDLMNRLKKMGFTSKELFTPLIKVLIRKDAIQEAVKLVSVYDGPIDASALNNLSRAWIINKNADSVVPILQKICEVNSRQIDWVGQFLEKVCSSCRSEDDFKKFRELLKMHYRMLFN</sequence>
<accession>A0A7F5QVD6</accession>
<dbReference type="AlphaFoldDB" id="A0A7F5QVD6"/>
<organism evidence="2 3">
    <name type="scientific">Agrilus planipennis</name>
    <name type="common">Emerald ash borer</name>
    <name type="synonym">Agrilus marcopoli</name>
    <dbReference type="NCBI Taxonomy" id="224129"/>
    <lineage>
        <taxon>Eukaryota</taxon>
        <taxon>Metazoa</taxon>
        <taxon>Ecdysozoa</taxon>
        <taxon>Arthropoda</taxon>
        <taxon>Hexapoda</taxon>
        <taxon>Insecta</taxon>
        <taxon>Pterygota</taxon>
        <taxon>Neoptera</taxon>
        <taxon>Endopterygota</taxon>
        <taxon>Coleoptera</taxon>
        <taxon>Polyphaga</taxon>
        <taxon>Elateriformia</taxon>
        <taxon>Buprestoidea</taxon>
        <taxon>Buprestidae</taxon>
        <taxon>Agrilinae</taxon>
        <taxon>Agrilus</taxon>
    </lineage>
</organism>
<reference evidence="3" key="1">
    <citation type="submission" date="2025-08" db="UniProtKB">
        <authorList>
            <consortium name="RefSeq"/>
        </authorList>
    </citation>
    <scope>IDENTIFICATION</scope>
    <source>
        <tissue evidence="3">Entire body</tissue>
    </source>
</reference>
<protein>
    <submittedName>
        <fullName evidence="3">Leucine-rich PPR motif-containing protein, mitochondrial-like</fullName>
    </submittedName>
</protein>
<dbReference type="RefSeq" id="XP_025829021.1">
    <property type="nucleotide sequence ID" value="XM_025973236.1"/>
</dbReference>
<dbReference type="PROSITE" id="PS51375">
    <property type="entry name" value="PPR"/>
    <property type="match status" value="2"/>
</dbReference>
<keyword evidence="2" id="KW-1185">Reference proteome</keyword>
<name>A0A7F5QVD6_AGRPL</name>
<dbReference type="InterPro" id="IPR002885">
    <property type="entry name" value="PPR_rpt"/>
</dbReference>
<dbReference type="GO" id="GO:0070129">
    <property type="term" value="P:regulation of mitochondrial translation"/>
    <property type="evidence" value="ECO:0007669"/>
    <property type="project" value="TreeGrafter"/>
</dbReference>
<dbReference type="Pfam" id="PF13812">
    <property type="entry name" value="PPR_3"/>
    <property type="match status" value="1"/>
</dbReference>
<dbReference type="Gene3D" id="1.25.40.10">
    <property type="entry name" value="Tetratricopeptide repeat domain"/>
    <property type="match status" value="2"/>
</dbReference>
<dbReference type="GO" id="GO:0005634">
    <property type="term" value="C:nucleus"/>
    <property type="evidence" value="ECO:0007669"/>
    <property type="project" value="TreeGrafter"/>
</dbReference>
<dbReference type="OrthoDB" id="767661at2759"/>
<evidence type="ECO:0000313" key="2">
    <source>
        <dbReference type="Proteomes" id="UP000192223"/>
    </source>
</evidence>
<feature type="repeat" description="PPR" evidence="1">
    <location>
        <begin position="187"/>
        <end position="221"/>
    </location>
</feature>
<dbReference type="KEGG" id="apln:112904054"/>